<dbReference type="RefSeq" id="XP_033172349.1">
    <property type="nucleotide sequence ID" value="XM_033316458.1"/>
</dbReference>
<name>A0A6P8L9K4_DROMA</name>
<evidence type="ECO:0000256" key="2">
    <source>
        <dbReference type="SAM" id="SignalP"/>
    </source>
</evidence>
<gene>
    <name evidence="4" type="primary">LOC117148812</name>
</gene>
<organism evidence="3 4">
    <name type="scientific">Drosophila mauritiana</name>
    <name type="common">Fruit fly</name>
    <dbReference type="NCBI Taxonomy" id="7226"/>
    <lineage>
        <taxon>Eukaryota</taxon>
        <taxon>Metazoa</taxon>
        <taxon>Ecdysozoa</taxon>
        <taxon>Arthropoda</taxon>
        <taxon>Hexapoda</taxon>
        <taxon>Insecta</taxon>
        <taxon>Pterygota</taxon>
        <taxon>Neoptera</taxon>
        <taxon>Endopterygota</taxon>
        <taxon>Diptera</taxon>
        <taxon>Brachycera</taxon>
        <taxon>Muscomorpha</taxon>
        <taxon>Ephydroidea</taxon>
        <taxon>Drosophilidae</taxon>
        <taxon>Drosophila</taxon>
        <taxon>Sophophora</taxon>
    </lineage>
</organism>
<feature type="chain" id="PRO_5027686271" evidence="2">
    <location>
        <begin position="22"/>
        <end position="138"/>
    </location>
</feature>
<keyword evidence="2" id="KW-0732">Signal</keyword>
<evidence type="ECO:0000313" key="4">
    <source>
        <dbReference type="RefSeq" id="XP_033172349.1"/>
    </source>
</evidence>
<keyword evidence="1" id="KW-0175">Coiled coil</keyword>
<protein>
    <submittedName>
        <fullName evidence="4">Uncharacterized protein LOC117148812</fullName>
    </submittedName>
</protein>
<feature type="coiled-coil region" evidence="1">
    <location>
        <begin position="82"/>
        <end position="119"/>
    </location>
</feature>
<dbReference type="AlphaFoldDB" id="A0A6P8L9K4"/>
<evidence type="ECO:0000313" key="3">
    <source>
        <dbReference type="Proteomes" id="UP000515162"/>
    </source>
</evidence>
<dbReference type="GeneID" id="117148812"/>
<dbReference type="Proteomes" id="UP000515162">
    <property type="component" value="Chromosome X"/>
</dbReference>
<reference evidence="4" key="1">
    <citation type="submission" date="2025-08" db="UniProtKB">
        <authorList>
            <consortium name="RefSeq"/>
        </authorList>
    </citation>
    <scope>IDENTIFICATION</scope>
    <source>
        <strain evidence="4">Mau12</strain>
        <tissue evidence="4">Whole Body</tissue>
    </source>
</reference>
<evidence type="ECO:0000256" key="1">
    <source>
        <dbReference type="SAM" id="Coils"/>
    </source>
</evidence>
<accession>A0A6P8L9K4</accession>
<proteinExistence type="predicted"/>
<sequence length="138" mass="16719">MQYLHIFGLLVFLAAFGSTLERRDREFYGISKEHVGQLTNTEHKWDSVEFVQHKISLKQPQRYNRFKRQSFTPFERRVIRLLRKLGLLKSDAERLLDTLEKDKDLLRRLKKLLDEVDTEHETKDFLEDFFDLVFFNKI</sequence>
<keyword evidence="3" id="KW-1185">Reference proteome</keyword>
<feature type="signal peptide" evidence="2">
    <location>
        <begin position="1"/>
        <end position="21"/>
    </location>
</feature>